<name>A0A8X6MY40_NEPPI</name>
<keyword evidence="2" id="KW-1185">Reference proteome</keyword>
<proteinExistence type="predicted"/>
<reference evidence="1" key="1">
    <citation type="submission" date="2020-08" db="EMBL/GenBank/DDBJ databases">
        <title>Multicomponent nature underlies the extraordinary mechanical properties of spider dragline silk.</title>
        <authorList>
            <person name="Kono N."/>
            <person name="Nakamura H."/>
            <person name="Mori M."/>
            <person name="Yoshida Y."/>
            <person name="Ohtoshi R."/>
            <person name="Malay A.D."/>
            <person name="Moran D.A.P."/>
            <person name="Tomita M."/>
            <person name="Numata K."/>
            <person name="Arakawa K."/>
        </authorList>
    </citation>
    <scope>NUCLEOTIDE SEQUENCE</scope>
</reference>
<accession>A0A8X6MY40</accession>
<comment type="caution">
    <text evidence="1">The sequence shown here is derived from an EMBL/GenBank/DDBJ whole genome shotgun (WGS) entry which is preliminary data.</text>
</comment>
<dbReference type="EMBL" id="BMAW01051958">
    <property type="protein sequence ID" value="GFS83482.1"/>
    <property type="molecule type" value="Genomic_DNA"/>
</dbReference>
<organism evidence="1 2">
    <name type="scientific">Nephila pilipes</name>
    <name type="common">Giant wood spider</name>
    <name type="synonym">Nephila maculata</name>
    <dbReference type="NCBI Taxonomy" id="299642"/>
    <lineage>
        <taxon>Eukaryota</taxon>
        <taxon>Metazoa</taxon>
        <taxon>Ecdysozoa</taxon>
        <taxon>Arthropoda</taxon>
        <taxon>Chelicerata</taxon>
        <taxon>Arachnida</taxon>
        <taxon>Araneae</taxon>
        <taxon>Araneomorphae</taxon>
        <taxon>Entelegynae</taxon>
        <taxon>Araneoidea</taxon>
        <taxon>Nephilidae</taxon>
        <taxon>Nephila</taxon>
    </lineage>
</organism>
<sequence length="145" mass="15744">MCHLEHWRHKYGHTHTYIFTVNAYPLTTVRTQHFGHCFSLGVGFRLSDGDHLTPVLSPAGRKHHVPVSQLKFPFRVGRAPALGRVFPESELHHDTFPGGLRTLENFVNAKGGLLCGASPCQGYQSAVKHDGGEVSLGGGVGHSGP</sequence>
<dbReference type="Proteomes" id="UP000887013">
    <property type="component" value="Unassembled WGS sequence"/>
</dbReference>
<evidence type="ECO:0000313" key="1">
    <source>
        <dbReference type="EMBL" id="GFS83482.1"/>
    </source>
</evidence>
<gene>
    <name evidence="1" type="ORF">NPIL_572081</name>
</gene>
<evidence type="ECO:0000313" key="2">
    <source>
        <dbReference type="Proteomes" id="UP000887013"/>
    </source>
</evidence>
<dbReference type="AlphaFoldDB" id="A0A8X6MY40"/>
<protein>
    <submittedName>
        <fullName evidence="1">Uncharacterized protein</fullName>
    </submittedName>
</protein>